<dbReference type="SUPFAM" id="SSF55811">
    <property type="entry name" value="Nudix"/>
    <property type="match status" value="1"/>
</dbReference>
<dbReference type="Gene3D" id="1.10.10.1050">
    <property type="entry name" value="Dcp2, box A domain"/>
    <property type="match status" value="1"/>
</dbReference>
<dbReference type="Proteomes" id="UP000695562">
    <property type="component" value="Unassembled WGS sequence"/>
</dbReference>
<evidence type="ECO:0000259" key="10">
    <source>
        <dbReference type="PROSITE" id="PS51462"/>
    </source>
</evidence>
<evidence type="ECO:0000313" key="11">
    <source>
        <dbReference type="EMBL" id="KAF2077406.1"/>
    </source>
</evidence>
<keyword evidence="8" id="KW-0464">Manganese</keyword>
<keyword evidence="5" id="KW-0479">Metal-binding</keyword>
<dbReference type="PANTHER" id="PTHR23114:SF20">
    <property type="entry name" value="NUDIX HYDROLASE DOMAIN-CONTAINING PROTEIN"/>
    <property type="match status" value="1"/>
</dbReference>
<evidence type="ECO:0000256" key="6">
    <source>
        <dbReference type="ARBA" id="ARBA00022801"/>
    </source>
</evidence>
<dbReference type="InterPro" id="IPR036189">
    <property type="entry name" value="DCP2_BoxA_sf"/>
</dbReference>
<comment type="subcellular location">
    <subcellularLocation>
        <location evidence="1">Cytoplasm</location>
    </subcellularLocation>
</comment>
<proteinExistence type="inferred from homology"/>
<dbReference type="OrthoDB" id="18996at2759"/>
<dbReference type="GO" id="GO:0003723">
    <property type="term" value="F:RNA binding"/>
    <property type="evidence" value="ECO:0007669"/>
    <property type="project" value="UniProtKB-KW"/>
</dbReference>
<feature type="region of interest" description="Disordered" evidence="9">
    <location>
        <begin position="373"/>
        <end position="422"/>
    </location>
</feature>
<evidence type="ECO:0000256" key="5">
    <source>
        <dbReference type="ARBA" id="ARBA00022723"/>
    </source>
</evidence>
<evidence type="ECO:0000256" key="2">
    <source>
        <dbReference type="ARBA" id="ARBA00005279"/>
    </source>
</evidence>
<feature type="region of interest" description="Disordered" evidence="9">
    <location>
        <begin position="1"/>
        <end position="32"/>
    </location>
</feature>
<evidence type="ECO:0000313" key="12">
    <source>
        <dbReference type="Proteomes" id="UP000695562"/>
    </source>
</evidence>
<keyword evidence="3" id="KW-0963">Cytoplasm</keyword>
<dbReference type="InterPro" id="IPR007722">
    <property type="entry name" value="DCP2_BoxA"/>
</dbReference>
<organism evidence="11 12">
    <name type="scientific">Polysphondylium violaceum</name>
    <dbReference type="NCBI Taxonomy" id="133409"/>
    <lineage>
        <taxon>Eukaryota</taxon>
        <taxon>Amoebozoa</taxon>
        <taxon>Evosea</taxon>
        <taxon>Eumycetozoa</taxon>
        <taxon>Dictyostelia</taxon>
        <taxon>Dictyosteliales</taxon>
        <taxon>Dictyosteliaceae</taxon>
        <taxon>Polysphondylium</taxon>
    </lineage>
</organism>
<dbReference type="CDD" id="cd03672">
    <property type="entry name" value="NUDIX_Dcp2p_Nudt20"/>
    <property type="match status" value="1"/>
</dbReference>
<dbReference type="PANTHER" id="PTHR23114">
    <property type="entry name" value="M7GPPPN-MRNA HYDROLASE"/>
    <property type="match status" value="1"/>
</dbReference>
<gene>
    <name evidence="11" type="ORF">CYY_001255</name>
</gene>
<sequence length="525" mass="61674">MMMINPLEETTTTPSSIPAAGSGGDSNNDTTNESEELLDILNSLADTFITETYSSFEDLFMSIEEAYWYYIDIHLIQNPRLPKPDLQNFAELILKNNERLLPLHEALLNTSTYASMIKKFEVFKRLIPRYGAIILNKDMKKIVLVKEQWWGWGFPKGKGKEGETETASAAREVFEEIGFDISKFIKKDAFIQKESHGVIKKFFIAVGVDEFTDFETHTRYEISRIKWHNIEDIPLYHSRSSHQFAAIITYMKPLMAWIENKRKESGLEPIHFKSQSSGGGDHSIEFGNMNYKWTNQRFKNKDQSKVQIEKKEDEDELVLYNEVEGLYIDDYITSFKEFLKEKEKNINLNGSGNNTPKLNSNLRKMESININLNLNNQGNNSKSNMSNSGNNNKSQMPTNNSNNFNPHQQQFPQFNHQQQQQQFNQFNQQFSQPLQQQFNQPQQQFNQPQQQFSQPQQQFSQQFNQQQQFNQPQQQQFNQPQQQFNQPQQQFNQPQQKFNQPQQQFNQQQQQQQQQQQLNFNNRGY</sequence>
<feature type="domain" description="Nudix hydrolase" evidence="10">
    <location>
        <begin position="125"/>
        <end position="249"/>
    </location>
</feature>
<keyword evidence="7" id="KW-0694">RNA-binding</keyword>
<dbReference type="GO" id="GO:0000290">
    <property type="term" value="P:deadenylation-dependent decapping of nuclear-transcribed mRNA"/>
    <property type="evidence" value="ECO:0007669"/>
    <property type="project" value="InterPro"/>
</dbReference>
<dbReference type="InterPro" id="IPR015797">
    <property type="entry name" value="NUDIX_hydrolase-like_dom_sf"/>
</dbReference>
<evidence type="ECO:0000256" key="7">
    <source>
        <dbReference type="ARBA" id="ARBA00022884"/>
    </source>
</evidence>
<dbReference type="GO" id="GO:0006397">
    <property type="term" value="P:mRNA processing"/>
    <property type="evidence" value="ECO:0007669"/>
    <property type="project" value="UniProtKB-KW"/>
</dbReference>
<dbReference type="AlphaFoldDB" id="A0A8J4Q0C3"/>
<dbReference type="SUPFAM" id="SSF140586">
    <property type="entry name" value="Dcp2 domain-like"/>
    <property type="match status" value="1"/>
</dbReference>
<dbReference type="Pfam" id="PF00293">
    <property type="entry name" value="NUDIX"/>
    <property type="match status" value="1"/>
</dbReference>
<dbReference type="FunFam" id="3.90.79.10:FF:000045">
    <property type="entry name" value="mRNA-decapping enzyme 2"/>
    <property type="match status" value="1"/>
</dbReference>
<dbReference type="GO" id="GO:0000184">
    <property type="term" value="P:nuclear-transcribed mRNA catabolic process, nonsense-mediated decay"/>
    <property type="evidence" value="ECO:0007669"/>
    <property type="project" value="InterPro"/>
</dbReference>
<dbReference type="GO" id="GO:0140933">
    <property type="term" value="F:5'-(N(7)-methylguanosine 5'-triphospho)-[mRNA] hydrolase activity"/>
    <property type="evidence" value="ECO:0007669"/>
    <property type="project" value="InterPro"/>
</dbReference>
<dbReference type="EMBL" id="AJWJ01000029">
    <property type="protein sequence ID" value="KAF2077406.1"/>
    <property type="molecule type" value="Genomic_DNA"/>
</dbReference>
<dbReference type="SMART" id="SM01125">
    <property type="entry name" value="DCP2"/>
    <property type="match status" value="1"/>
</dbReference>
<protein>
    <recommendedName>
        <fullName evidence="10">Nudix hydrolase domain-containing protein</fullName>
    </recommendedName>
</protein>
<dbReference type="GO" id="GO:0000932">
    <property type="term" value="C:P-body"/>
    <property type="evidence" value="ECO:0007669"/>
    <property type="project" value="TreeGrafter"/>
</dbReference>
<name>A0A8J4Q0C3_9MYCE</name>
<keyword evidence="12" id="KW-1185">Reference proteome</keyword>
<dbReference type="Pfam" id="PF05026">
    <property type="entry name" value="DCP2"/>
    <property type="match status" value="1"/>
</dbReference>
<comment type="caution">
    <text evidence="11">The sequence shown here is derived from an EMBL/GenBank/DDBJ whole genome shotgun (WGS) entry which is preliminary data.</text>
</comment>
<dbReference type="InterPro" id="IPR044099">
    <property type="entry name" value="Dcp2_NUDIX"/>
</dbReference>
<dbReference type="InterPro" id="IPR000086">
    <property type="entry name" value="NUDIX_hydrolase_dom"/>
</dbReference>
<comment type="similarity">
    <text evidence="2">Belongs to the Nudix hydrolase family. DCP2 subfamily.</text>
</comment>
<accession>A0A8J4Q0C3</accession>
<evidence type="ECO:0000256" key="3">
    <source>
        <dbReference type="ARBA" id="ARBA00022490"/>
    </source>
</evidence>
<reference evidence="11" key="1">
    <citation type="submission" date="2020-01" db="EMBL/GenBank/DDBJ databases">
        <title>Development of genomics and gene disruption for Polysphondylium violaceum indicates a role for the polyketide synthase stlB in stalk morphogenesis.</title>
        <authorList>
            <person name="Narita B."/>
            <person name="Kawabe Y."/>
            <person name="Kin K."/>
            <person name="Saito T."/>
            <person name="Gibbs R."/>
            <person name="Kuspa A."/>
            <person name="Muzny D."/>
            <person name="Queller D."/>
            <person name="Richards S."/>
            <person name="Strassman J."/>
            <person name="Sucgang R."/>
            <person name="Worley K."/>
            <person name="Schaap P."/>
        </authorList>
    </citation>
    <scope>NUCLEOTIDE SEQUENCE</scope>
    <source>
        <strain evidence="11">QSvi11</strain>
    </source>
</reference>
<keyword evidence="4" id="KW-0507">mRNA processing</keyword>
<dbReference type="GO" id="GO:0030145">
    <property type="term" value="F:manganese ion binding"/>
    <property type="evidence" value="ECO:0007669"/>
    <property type="project" value="InterPro"/>
</dbReference>
<evidence type="ECO:0000256" key="4">
    <source>
        <dbReference type="ARBA" id="ARBA00022664"/>
    </source>
</evidence>
<evidence type="ECO:0000256" key="1">
    <source>
        <dbReference type="ARBA" id="ARBA00004496"/>
    </source>
</evidence>
<dbReference type="PROSITE" id="PS51462">
    <property type="entry name" value="NUDIX"/>
    <property type="match status" value="1"/>
</dbReference>
<evidence type="ECO:0000256" key="9">
    <source>
        <dbReference type="SAM" id="MobiDB-lite"/>
    </source>
</evidence>
<evidence type="ECO:0000256" key="8">
    <source>
        <dbReference type="ARBA" id="ARBA00023211"/>
    </source>
</evidence>
<feature type="region of interest" description="Disordered" evidence="9">
    <location>
        <begin position="435"/>
        <end position="525"/>
    </location>
</feature>
<keyword evidence="6" id="KW-0378">Hydrolase</keyword>
<dbReference type="Gene3D" id="3.90.79.10">
    <property type="entry name" value="Nucleoside Triphosphate Pyrophosphohydrolase"/>
    <property type="match status" value="1"/>
</dbReference>